<reference evidence="1 2" key="1">
    <citation type="submission" date="2018-11" db="EMBL/GenBank/DDBJ databases">
        <authorList>
            <consortium name="Pathogen Informatics"/>
        </authorList>
    </citation>
    <scope>NUCLEOTIDE SEQUENCE [LARGE SCALE GENOMIC DNA]</scope>
    <source>
        <strain evidence="1 2">Zambia</strain>
    </source>
</reference>
<dbReference type="EMBL" id="UZAI01006977">
    <property type="protein sequence ID" value="VDO97531.1"/>
    <property type="molecule type" value="Genomic_DNA"/>
</dbReference>
<sequence length="70" mass="7943">MKTSTSEGKYGIQWTSRMKLDDLDFEDDLALLSHTSIVCGGNLENYESHHPEDTSVYWQLPTQNALDPLV</sequence>
<accession>A0A183M749</accession>
<keyword evidence="2" id="KW-1185">Reference proteome</keyword>
<evidence type="ECO:0000313" key="2">
    <source>
        <dbReference type="Proteomes" id="UP000277204"/>
    </source>
</evidence>
<name>A0A183M749_9TREM</name>
<organism evidence="1 2">
    <name type="scientific">Schistosoma margrebowiei</name>
    <dbReference type="NCBI Taxonomy" id="48269"/>
    <lineage>
        <taxon>Eukaryota</taxon>
        <taxon>Metazoa</taxon>
        <taxon>Spiralia</taxon>
        <taxon>Lophotrochozoa</taxon>
        <taxon>Platyhelminthes</taxon>
        <taxon>Trematoda</taxon>
        <taxon>Digenea</taxon>
        <taxon>Strigeidida</taxon>
        <taxon>Schistosomatoidea</taxon>
        <taxon>Schistosomatidae</taxon>
        <taxon>Schistosoma</taxon>
    </lineage>
</organism>
<evidence type="ECO:0000313" key="1">
    <source>
        <dbReference type="EMBL" id="VDO97531.1"/>
    </source>
</evidence>
<dbReference type="Proteomes" id="UP000277204">
    <property type="component" value="Unassembled WGS sequence"/>
</dbReference>
<gene>
    <name evidence="1" type="ORF">SMRZ_LOCUS11873</name>
</gene>
<protein>
    <submittedName>
        <fullName evidence="1">Uncharacterized protein</fullName>
    </submittedName>
</protein>
<proteinExistence type="predicted"/>
<dbReference type="AlphaFoldDB" id="A0A183M749"/>